<feature type="region of interest" description="Disordered" evidence="1">
    <location>
        <begin position="1"/>
        <end position="102"/>
    </location>
</feature>
<proteinExistence type="predicted"/>
<gene>
    <name evidence="2" type="ORF">JG688_00001044</name>
</gene>
<feature type="compositionally biased region" description="Low complexity" evidence="1">
    <location>
        <begin position="1"/>
        <end position="13"/>
    </location>
</feature>
<dbReference type="Proteomes" id="UP000709295">
    <property type="component" value="Unassembled WGS sequence"/>
</dbReference>
<name>A0A8J5JH04_9STRA</name>
<sequence length="138" mass="12990">TSASASAAKGTTAPDTPGPAAQISPDPASSGSGSATAIPPGSSAGSGSAAPIAPGSGTDGSLETSEPPSTVAPTPAPKPSGPAVQLSETFGGPHGNEFSDQPAAVSGQTITSLTVRGAARIDGLTLEVSAPTAQTFTH</sequence>
<feature type="non-terminal residue" evidence="2">
    <location>
        <position position="138"/>
    </location>
</feature>
<dbReference type="AlphaFoldDB" id="A0A8J5JH04"/>
<accession>A0A8J5JH04</accession>
<protein>
    <submittedName>
        <fullName evidence="2">Uncharacterized protein</fullName>
    </submittedName>
</protein>
<evidence type="ECO:0000256" key="1">
    <source>
        <dbReference type="SAM" id="MobiDB-lite"/>
    </source>
</evidence>
<feature type="compositionally biased region" description="Polar residues" evidence="1">
    <location>
        <begin position="59"/>
        <end position="72"/>
    </location>
</feature>
<organism evidence="2 3">
    <name type="scientific">Phytophthora aleatoria</name>
    <dbReference type="NCBI Taxonomy" id="2496075"/>
    <lineage>
        <taxon>Eukaryota</taxon>
        <taxon>Sar</taxon>
        <taxon>Stramenopiles</taxon>
        <taxon>Oomycota</taxon>
        <taxon>Peronosporomycetes</taxon>
        <taxon>Peronosporales</taxon>
        <taxon>Peronosporaceae</taxon>
        <taxon>Phytophthora</taxon>
    </lineage>
</organism>
<reference evidence="2" key="1">
    <citation type="submission" date="2021-01" db="EMBL/GenBank/DDBJ databases">
        <title>Phytophthora aleatoria, a newly-described species from Pinus radiata is distinct from Phytophthora cactorum isolates based on comparative genomics.</title>
        <authorList>
            <person name="Mcdougal R."/>
            <person name="Panda P."/>
            <person name="Williams N."/>
            <person name="Studholme D.J."/>
        </authorList>
    </citation>
    <scope>NUCLEOTIDE SEQUENCE</scope>
    <source>
        <strain evidence="2">NZFS 4037</strain>
    </source>
</reference>
<evidence type="ECO:0000313" key="3">
    <source>
        <dbReference type="Proteomes" id="UP000709295"/>
    </source>
</evidence>
<comment type="caution">
    <text evidence="2">The sequence shown here is derived from an EMBL/GenBank/DDBJ whole genome shotgun (WGS) entry which is preliminary data.</text>
</comment>
<keyword evidence="3" id="KW-1185">Reference proteome</keyword>
<feature type="compositionally biased region" description="Low complexity" evidence="1">
    <location>
        <begin position="23"/>
        <end position="56"/>
    </location>
</feature>
<evidence type="ECO:0000313" key="2">
    <source>
        <dbReference type="EMBL" id="KAG6976761.1"/>
    </source>
</evidence>
<dbReference type="EMBL" id="JAENGY010000022">
    <property type="protein sequence ID" value="KAG6976761.1"/>
    <property type="molecule type" value="Genomic_DNA"/>
</dbReference>
<feature type="non-terminal residue" evidence="2">
    <location>
        <position position="1"/>
    </location>
</feature>